<dbReference type="EC" id="1.1.1.-" evidence="3"/>
<dbReference type="CDD" id="cd05233">
    <property type="entry name" value="SDR_c"/>
    <property type="match status" value="1"/>
</dbReference>
<dbReference type="PANTHER" id="PTHR43477">
    <property type="entry name" value="DIHYDROANTICAPSIN 7-DEHYDROGENASE"/>
    <property type="match status" value="1"/>
</dbReference>
<dbReference type="Pfam" id="PF13561">
    <property type="entry name" value="adh_short_C2"/>
    <property type="match status" value="1"/>
</dbReference>
<evidence type="ECO:0000313" key="4">
    <source>
        <dbReference type="Proteomes" id="UP001595823"/>
    </source>
</evidence>
<keyword evidence="2 3" id="KW-0560">Oxidoreductase</keyword>
<proteinExistence type="inferred from homology"/>
<organism evidence="3 4">
    <name type="scientific">Salininema proteolyticum</name>
    <dbReference type="NCBI Taxonomy" id="1607685"/>
    <lineage>
        <taxon>Bacteria</taxon>
        <taxon>Bacillati</taxon>
        <taxon>Actinomycetota</taxon>
        <taxon>Actinomycetes</taxon>
        <taxon>Glycomycetales</taxon>
        <taxon>Glycomycetaceae</taxon>
        <taxon>Salininema</taxon>
    </lineage>
</organism>
<accession>A0ABV8TZS0</accession>
<dbReference type="PANTHER" id="PTHR43477:SF1">
    <property type="entry name" value="DIHYDROANTICAPSIN 7-DEHYDROGENASE"/>
    <property type="match status" value="1"/>
</dbReference>
<sequence>MKSLRGQKIAVTGGAGGIGFAVAEAAVARGASTVLLGRTESALDEAVERLGPSASLLAVDVTDAGAVAEAFAAIGPLDHLAACAYESYAGPFAELDRERVRSFVETKLWGQYNCAASALPHLSPTGSVVLFSGFLNRRGKPGTVPFAIANGAVEGLVRGLALDIAPVRANAVSPGQIDTFADRMSPERHEEYLAEAAGANALGRPGTPAEAAHAALFLMENSHMTGAVVDVDGARL</sequence>
<name>A0ABV8TZS0_9ACTN</name>
<dbReference type="InterPro" id="IPR051122">
    <property type="entry name" value="SDR_DHRS6-like"/>
</dbReference>
<evidence type="ECO:0000256" key="1">
    <source>
        <dbReference type="ARBA" id="ARBA00006484"/>
    </source>
</evidence>
<comment type="caution">
    <text evidence="3">The sequence shown here is derived from an EMBL/GenBank/DDBJ whole genome shotgun (WGS) entry which is preliminary data.</text>
</comment>
<evidence type="ECO:0000256" key="2">
    <source>
        <dbReference type="ARBA" id="ARBA00023002"/>
    </source>
</evidence>
<dbReference type="GO" id="GO:0016491">
    <property type="term" value="F:oxidoreductase activity"/>
    <property type="evidence" value="ECO:0007669"/>
    <property type="project" value="UniProtKB-KW"/>
</dbReference>
<comment type="similarity">
    <text evidence="1">Belongs to the short-chain dehydrogenases/reductases (SDR) family.</text>
</comment>
<dbReference type="SUPFAM" id="SSF51735">
    <property type="entry name" value="NAD(P)-binding Rossmann-fold domains"/>
    <property type="match status" value="1"/>
</dbReference>
<dbReference type="Gene3D" id="3.40.50.720">
    <property type="entry name" value="NAD(P)-binding Rossmann-like Domain"/>
    <property type="match status" value="1"/>
</dbReference>
<evidence type="ECO:0000313" key="3">
    <source>
        <dbReference type="EMBL" id="MFC4335912.1"/>
    </source>
</evidence>
<reference evidence="4" key="1">
    <citation type="journal article" date="2019" name="Int. J. Syst. Evol. Microbiol.">
        <title>The Global Catalogue of Microorganisms (GCM) 10K type strain sequencing project: providing services to taxonomists for standard genome sequencing and annotation.</title>
        <authorList>
            <consortium name="The Broad Institute Genomics Platform"/>
            <consortium name="The Broad Institute Genome Sequencing Center for Infectious Disease"/>
            <person name="Wu L."/>
            <person name="Ma J."/>
        </authorList>
    </citation>
    <scope>NUCLEOTIDE SEQUENCE [LARGE SCALE GENOMIC DNA]</scope>
    <source>
        <strain evidence="4">IBRC-M 10908</strain>
    </source>
</reference>
<dbReference type="EMBL" id="JBHSDK010000015">
    <property type="protein sequence ID" value="MFC4335912.1"/>
    <property type="molecule type" value="Genomic_DNA"/>
</dbReference>
<dbReference type="Proteomes" id="UP001595823">
    <property type="component" value="Unassembled WGS sequence"/>
</dbReference>
<dbReference type="PRINTS" id="PR00081">
    <property type="entry name" value="GDHRDH"/>
</dbReference>
<dbReference type="RefSeq" id="WP_380621240.1">
    <property type="nucleotide sequence ID" value="NZ_JBHSDK010000015.1"/>
</dbReference>
<protein>
    <submittedName>
        <fullName evidence="3">SDR family NAD(P)-dependent oxidoreductase</fullName>
        <ecNumber evidence="3">1.1.1.-</ecNumber>
    </submittedName>
</protein>
<dbReference type="InterPro" id="IPR036291">
    <property type="entry name" value="NAD(P)-bd_dom_sf"/>
</dbReference>
<gene>
    <name evidence="3" type="ORF">ACFPET_11930</name>
</gene>
<keyword evidence="4" id="KW-1185">Reference proteome</keyword>
<dbReference type="InterPro" id="IPR002347">
    <property type="entry name" value="SDR_fam"/>
</dbReference>